<dbReference type="OrthoDB" id="264603at2759"/>
<protein>
    <submittedName>
        <fullName evidence="10">Vesicle-associated membrane protein-associated protein</fullName>
    </submittedName>
</protein>
<evidence type="ECO:0000256" key="8">
    <source>
        <dbReference type="SAM" id="Phobius"/>
    </source>
</evidence>
<sequence length="289" mass="32072">MSVELNPSSQLEFHRPFTQIVKETLTIKNPHSSPVAFKVKTTAPKQYCVRPNSGRIEAGQDIQVQGTSYLFRIFSYLTLAVILQAMREEPPADFKCRDKFLIQSAIITADQESANLSDFWTHIEKTAKESIAERKIRCHYLSSDEGSNPTNSTTVESGDGDESRTTNAPSSPPPYTPARNSTISRSQRTLESPTTQDTTEPADVQPDPRADDSLQTALDQANAEISHLRTLLIDARKKLKAAEKKAEDRKNRLSTGLVSQKIHAAPEGVPVQLAAALCLLAFFLSYFFF</sequence>
<feature type="coiled-coil region" evidence="6">
    <location>
        <begin position="218"/>
        <end position="252"/>
    </location>
</feature>
<dbReference type="Proteomes" id="UP000186594">
    <property type="component" value="Unassembled WGS sequence"/>
</dbReference>
<dbReference type="GO" id="GO:0160214">
    <property type="term" value="F:endoplasmic reticulum-plasma membrane adaptor activity"/>
    <property type="evidence" value="ECO:0007669"/>
    <property type="project" value="EnsemblFungi"/>
</dbReference>
<dbReference type="GO" id="GO:0005886">
    <property type="term" value="C:plasma membrane"/>
    <property type="evidence" value="ECO:0007669"/>
    <property type="project" value="TreeGrafter"/>
</dbReference>
<evidence type="ECO:0000313" key="10">
    <source>
        <dbReference type="EMBL" id="OLL22559.1"/>
    </source>
</evidence>
<dbReference type="GO" id="GO:0061709">
    <property type="term" value="P:reticulophagy"/>
    <property type="evidence" value="ECO:0007669"/>
    <property type="project" value="EnsemblFungi"/>
</dbReference>
<keyword evidence="3 8" id="KW-0812">Transmembrane</keyword>
<evidence type="ECO:0000256" key="1">
    <source>
        <dbReference type="ARBA" id="ARBA00004211"/>
    </source>
</evidence>
<feature type="compositionally biased region" description="Polar residues" evidence="7">
    <location>
        <begin position="144"/>
        <end position="156"/>
    </location>
</feature>
<comment type="subcellular location">
    <subcellularLocation>
        <location evidence="1">Membrane</location>
        <topology evidence="1">Single-pass type IV membrane protein</topology>
    </subcellularLocation>
</comment>
<dbReference type="GO" id="GO:0032541">
    <property type="term" value="C:cortical endoplasmic reticulum"/>
    <property type="evidence" value="ECO:0007669"/>
    <property type="project" value="EnsemblFungi"/>
</dbReference>
<dbReference type="GO" id="GO:0061817">
    <property type="term" value="P:endoplasmic reticulum-plasma membrane tethering"/>
    <property type="evidence" value="ECO:0007669"/>
    <property type="project" value="EnsemblFungi"/>
</dbReference>
<dbReference type="PANTHER" id="PTHR10809:SF6">
    <property type="entry name" value="AT11025P-RELATED"/>
    <property type="match status" value="1"/>
</dbReference>
<dbReference type="PIRSF" id="PIRSF019693">
    <property type="entry name" value="VAMP-associated"/>
    <property type="match status" value="1"/>
</dbReference>
<dbReference type="Gene3D" id="2.60.40.10">
    <property type="entry name" value="Immunoglobulins"/>
    <property type="match status" value="1"/>
</dbReference>
<dbReference type="STRING" id="1198029.A0A1U7LIT7"/>
<proteinExistence type="inferred from homology"/>
<dbReference type="EMBL" id="LXFE01003037">
    <property type="protein sequence ID" value="OLL22559.1"/>
    <property type="molecule type" value="Genomic_DNA"/>
</dbReference>
<dbReference type="InterPro" id="IPR000535">
    <property type="entry name" value="MSP_dom"/>
</dbReference>
<dbReference type="InterPro" id="IPR013783">
    <property type="entry name" value="Ig-like_fold"/>
</dbReference>
<keyword evidence="11" id="KW-1185">Reference proteome</keyword>
<name>A0A1U7LIT7_NEOID</name>
<dbReference type="PANTHER" id="PTHR10809">
    <property type="entry name" value="VESICLE-ASSOCIATED MEMBRANE PROTEIN-ASSOCIATED PROTEIN"/>
    <property type="match status" value="1"/>
</dbReference>
<dbReference type="GO" id="GO:0090158">
    <property type="term" value="P:endoplasmic reticulum membrane organization"/>
    <property type="evidence" value="ECO:0007669"/>
    <property type="project" value="TreeGrafter"/>
</dbReference>
<dbReference type="GO" id="GO:1902647">
    <property type="term" value="P:negative regulation of 1-phosphatidyl-1D-myo-inositol 4,5-bisphosphate biosynthetic process"/>
    <property type="evidence" value="ECO:0007669"/>
    <property type="project" value="EnsemblFungi"/>
</dbReference>
<dbReference type="GO" id="GO:0007163">
    <property type="term" value="P:establishment or maintenance of cell polarity"/>
    <property type="evidence" value="ECO:0007669"/>
    <property type="project" value="EnsemblFungi"/>
</dbReference>
<comment type="caution">
    <text evidence="10">The sequence shown here is derived from an EMBL/GenBank/DDBJ whole genome shotgun (WGS) entry which is preliminary data.</text>
</comment>
<evidence type="ECO:0000256" key="6">
    <source>
        <dbReference type="SAM" id="Coils"/>
    </source>
</evidence>
<dbReference type="GO" id="GO:0007009">
    <property type="term" value="P:plasma membrane organization"/>
    <property type="evidence" value="ECO:0007669"/>
    <property type="project" value="EnsemblFungi"/>
</dbReference>
<dbReference type="GO" id="GO:0005789">
    <property type="term" value="C:endoplasmic reticulum membrane"/>
    <property type="evidence" value="ECO:0007669"/>
    <property type="project" value="InterPro"/>
</dbReference>
<feature type="transmembrane region" description="Helical" evidence="8">
    <location>
        <begin position="269"/>
        <end position="288"/>
    </location>
</feature>
<evidence type="ECO:0000256" key="3">
    <source>
        <dbReference type="ARBA" id="ARBA00022692"/>
    </source>
</evidence>
<feature type="compositionally biased region" description="Polar residues" evidence="7">
    <location>
        <begin position="178"/>
        <end position="199"/>
    </location>
</feature>
<feature type="region of interest" description="Disordered" evidence="7">
    <location>
        <begin position="142"/>
        <end position="213"/>
    </location>
</feature>
<dbReference type="GO" id="GO:0033149">
    <property type="term" value="F:FFAT motif binding"/>
    <property type="evidence" value="ECO:0007669"/>
    <property type="project" value="TreeGrafter"/>
</dbReference>
<evidence type="ECO:0000256" key="4">
    <source>
        <dbReference type="ARBA" id="ARBA00022989"/>
    </source>
</evidence>
<organism evidence="10 11">
    <name type="scientific">Neolecta irregularis (strain DAH-3)</name>
    <dbReference type="NCBI Taxonomy" id="1198029"/>
    <lineage>
        <taxon>Eukaryota</taxon>
        <taxon>Fungi</taxon>
        <taxon>Dikarya</taxon>
        <taxon>Ascomycota</taxon>
        <taxon>Taphrinomycotina</taxon>
        <taxon>Neolectales</taxon>
        <taxon>Neolectaceae</taxon>
        <taxon>Neolecta</taxon>
    </lineage>
</organism>
<evidence type="ECO:0000256" key="5">
    <source>
        <dbReference type="ARBA" id="ARBA00023136"/>
    </source>
</evidence>
<comment type="similarity">
    <text evidence="2">Belongs to the VAMP-associated protein (VAP) (TC 9.B.17) family.</text>
</comment>
<keyword evidence="5 8" id="KW-0472">Membrane</keyword>
<keyword evidence="6" id="KW-0175">Coiled coil</keyword>
<dbReference type="SUPFAM" id="SSF49354">
    <property type="entry name" value="PapD-like"/>
    <property type="match status" value="1"/>
</dbReference>
<gene>
    <name evidence="10" type="ORF">NEOLI_000762</name>
</gene>
<evidence type="ECO:0000313" key="11">
    <source>
        <dbReference type="Proteomes" id="UP000186594"/>
    </source>
</evidence>
<dbReference type="InterPro" id="IPR016763">
    <property type="entry name" value="VAP"/>
</dbReference>
<evidence type="ECO:0000259" key="9">
    <source>
        <dbReference type="PROSITE" id="PS50202"/>
    </source>
</evidence>
<dbReference type="InterPro" id="IPR008962">
    <property type="entry name" value="PapD-like_sf"/>
</dbReference>
<feature type="domain" description="MSP" evidence="9">
    <location>
        <begin position="2"/>
        <end position="141"/>
    </location>
</feature>
<accession>A0A1U7LIT7</accession>
<dbReference type="AlphaFoldDB" id="A0A1U7LIT7"/>
<keyword evidence="4 8" id="KW-1133">Transmembrane helix</keyword>
<dbReference type="Pfam" id="PF00635">
    <property type="entry name" value="Motile_Sperm"/>
    <property type="match status" value="1"/>
</dbReference>
<evidence type="ECO:0000256" key="7">
    <source>
        <dbReference type="SAM" id="MobiDB-lite"/>
    </source>
</evidence>
<dbReference type="PROSITE" id="PS50202">
    <property type="entry name" value="MSP"/>
    <property type="match status" value="1"/>
</dbReference>
<reference evidence="10 11" key="1">
    <citation type="submission" date="2016-04" db="EMBL/GenBank/DDBJ databases">
        <title>Evolutionary innovation and constraint leading to complex multicellularity in the Ascomycota.</title>
        <authorList>
            <person name="Cisse O."/>
            <person name="Nguyen A."/>
            <person name="Hewitt D.A."/>
            <person name="Jedd G."/>
            <person name="Stajich J.E."/>
        </authorList>
    </citation>
    <scope>NUCLEOTIDE SEQUENCE [LARGE SCALE GENOMIC DNA]</scope>
    <source>
        <strain evidence="10 11">DAH-3</strain>
    </source>
</reference>
<dbReference type="GO" id="GO:0051685">
    <property type="term" value="P:maintenance of ER location"/>
    <property type="evidence" value="ECO:0007669"/>
    <property type="project" value="EnsemblFungi"/>
</dbReference>
<evidence type="ECO:0000256" key="2">
    <source>
        <dbReference type="ARBA" id="ARBA00008932"/>
    </source>
</evidence>
<dbReference type="OMA" id="GFKRPFN"/>